<dbReference type="PROSITE" id="PS50082">
    <property type="entry name" value="WD_REPEATS_2"/>
    <property type="match status" value="2"/>
</dbReference>
<name>A0A6V8KEK1_9ACTN</name>
<dbReference type="InterPro" id="IPR001680">
    <property type="entry name" value="WD40_rpt"/>
</dbReference>
<proteinExistence type="predicted"/>
<sequence>MRCAADRRRCGDTPDLSWCNEKWNPATARPVGAPLAGHPWPAYTIALSPDGRLLATGSEDDTLRLWDPATGRPVGAPLTRHKGAMYAVAFSPDSQQLATGSHDGTVQLWDPTLYTEPIRSLCSQPGGLTREEWAVHAAGEPFVDVCRRSP</sequence>
<evidence type="ECO:0000313" key="4">
    <source>
        <dbReference type="EMBL" id="GFJ83632.1"/>
    </source>
</evidence>
<evidence type="ECO:0000256" key="1">
    <source>
        <dbReference type="ARBA" id="ARBA00022574"/>
    </source>
</evidence>
<evidence type="ECO:0000256" key="3">
    <source>
        <dbReference type="PROSITE-ProRule" id="PRU00221"/>
    </source>
</evidence>
<dbReference type="Pfam" id="PF00400">
    <property type="entry name" value="WD40"/>
    <property type="match status" value="2"/>
</dbReference>
<evidence type="ECO:0000256" key="2">
    <source>
        <dbReference type="ARBA" id="ARBA00022737"/>
    </source>
</evidence>
<dbReference type="PROSITE" id="PS50294">
    <property type="entry name" value="WD_REPEATS_REGION"/>
    <property type="match status" value="2"/>
</dbReference>
<keyword evidence="5" id="KW-1185">Reference proteome</keyword>
<dbReference type="AlphaFoldDB" id="A0A6V8KEK1"/>
<dbReference type="PANTHER" id="PTHR19848:SF8">
    <property type="entry name" value="F-BOX AND WD REPEAT DOMAIN CONTAINING 7"/>
    <property type="match status" value="1"/>
</dbReference>
<evidence type="ECO:0000313" key="5">
    <source>
        <dbReference type="Proteomes" id="UP000482800"/>
    </source>
</evidence>
<dbReference type="SMART" id="SM00320">
    <property type="entry name" value="WD40"/>
    <property type="match status" value="2"/>
</dbReference>
<dbReference type="PANTHER" id="PTHR19848">
    <property type="entry name" value="WD40 REPEAT PROTEIN"/>
    <property type="match status" value="1"/>
</dbReference>
<feature type="repeat" description="WD" evidence="3">
    <location>
        <begin position="35"/>
        <end position="76"/>
    </location>
</feature>
<comment type="caution">
    <text evidence="4">The sequence shown here is derived from an EMBL/GenBank/DDBJ whole genome shotgun (WGS) entry which is preliminary data.</text>
</comment>
<accession>A0A6V8KEK1</accession>
<dbReference type="SUPFAM" id="SSF50960">
    <property type="entry name" value="TolB, C-terminal domain"/>
    <property type="match status" value="1"/>
</dbReference>
<organism evidence="4 5">
    <name type="scientific">Phytohabitans houttuyneae</name>
    <dbReference type="NCBI Taxonomy" id="1076126"/>
    <lineage>
        <taxon>Bacteria</taxon>
        <taxon>Bacillati</taxon>
        <taxon>Actinomycetota</taxon>
        <taxon>Actinomycetes</taxon>
        <taxon>Micromonosporales</taxon>
        <taxon>Micromonosporaceae</taxon>
    </lineage>
</organism>
<dbReference type="Gene3D" id="2.130.10.10">
    <property type="entry name" value="YVTN repeat-like/Quinoprotein amine dehydrogenase"/>
    <property type="match status" value="1"/>
</dbReference>
<protein>
    <submittedName>
        <fullName evidence="4">Uncharacterized protein</fullName>
    </submittedName>
</protein>
<reference evidence="4 5" key="2">
    <citation type="submission" date="2020-03" db="EMBL/GenBank/DDBJ databases">
        <authorList>
            <person name="Ichikawa N."/>
            <person name="Kimura A."/>
            <person name="Kitahashi Y."/>
            <person name="Uohara A."/>
        </authorList>
    </citation>
    <scope>NUCLEOTIDE SEQUENCE [LARGE SCALE GENOMIC DNA]</scope>
    <source>
        <strain evidence="4 5">NBRC 108639</strain>
    </source>
</reference>
<dbReference type="EMBL" id="BLPF01000003">
    <property type="protein sequence ID" value="GFJ83632.1"/>
    <property type="molecule type" value="Genomic_DNA"/>
</dbReference>
<gene>
    <name evidence="4" type="ORF">Phou_078120</name>
</gene>
<keyword evidence="1 3" id="KW-0853">WD repeat</keyword>
<keyword evidence="2" id="KW-0677">Repeat</keyword>
<reference evidence="4 5" key="1">
    <citation type="submission" date="2020-03" db="EMBL/GenBank/DDBJ databases">
        <title>Whole genome shotgun sequence of Phytohabitans houttuyneae NBRC 108639.</title>
        <authorList>
            <person name="Komaki H."/>
            <person name="Tamura T."/>
        </authorList>
    </citation>
    <scope>NUCLEOTIDE SEQUENCE [LARGE SCALE GENOMIC DNA]</scope>
    <source>
        <strain evidence="4 5">NBRC 108639</strain>
    </source>
</reference>
<dbReference type="Proteomes" id="UP000482800">
    <property type="component" value="Unassembled WGS sequence"/>
</dbReference>
<dbReference type="InterPro" id="IPR015943">
    <property type="entry name" value="WD40/YVTN_repeat-like_dom_sf"/>
</dbReference>
<feature type="repeat" description="WD" evidence="3">
    <location>
        <begin position="78"/>
        <end position="110"/>
    </location>
</feature>